<dbReference type="Gene3D" id="4.10.80.30">
    <property type="entry name" value="DNA polymerase, domain 6"/>
    <property type="match status" value="1"/>
</dbReference>
<dbReference type="InterPro" id="IPR036779">
    <property type="entry name" value="LysM_dom_sf"/>
</dbReference>
<evidence type="ECO:0000256" key="2">
    <source>
        <dbReference type="ARBA" id="ARBA00022638"/>
    </source>
</evidence>
<dbReference type="Gene3D" id="1.10.530.10">
    <property type="match status" value="1"/>
</dbReference>
<dbReference type="SMART" id="SM00257">
    <property type="entry name" value="LysM"/>
    <property type="match status" value="3"/>
</dbReference>
<evidence type="ECO:0000256" key="1">
    <source>
        <dbReference type="ARBA" id="ARBA00022529"/>
    </source>
</evidence>
<evidence type="ECO:0000259" key="6">
    <source>
        <dbReference type="PROSITE" id="PS51782"/>
    </source>
</evidence>
<dbReference type="AlphaFoldDB" id="A0A0J8GGL4"/>
<evidence type="ECO:0000313" key="7">
    <source>
        <dbReference type="EMBL" id="KMT60129.1"/>
    </source>
</evidence>
<evidence type="ECO:0000256" key="5">
    <source>
        <dbReference type="SAM" id="MobiDB-lite"/>
    </source>
</evidence>
<feature type="region of interest" description="Disordered" evidence="5">
    <location>
        <begin position="60"/>
        <end position="84"/>
    </location>
</feature>
<evidence type="ECO:0000313" key="8">
    <source>
        <dbReference type="Proteomes" id="UP000052258"/>
    </source>
</evidence>
<dbReference type="Pfam" id="PF01832">
    <property type="entry name" value="Glucosaminidase"/>
    <property type="match status" value="1"/>
</dbReference>
<keyword evidence="2" id="KW-0081">Bacteriolytic enzyme</keyword>
<organism evidence="7 8">
    <name type="scientific">Listeria fleischmannii 1991</name>
    <dbReference type="NCBI Taxonomy" id="1430899"/>
    <lineage>
        <taxon>Bacteria</taxon>
        <taxon>Bacillati</taxon>
        <taxon>Bacillota</taxon>
        <taxon>Bacilli</taxon>
        <taxon>Bacillales</taxon>
        <taxon>Listeriaceae</taxon>
        <taxon>Listeria</taxon>
    </lineage>
</organism>
<dbReference type="SMART" id="SM00047">
    <property type="entry name" value="LYZ2"/>
    <property type="match status" value="1"/>
</dbReference>
<dbReference type="PANTHER" id="PTHR33308:SF9">
    <property type="entry name" value="PEPTIDOGLYCAN HYDROLASE FLGJ"/>
    <property type="match status" value="1"/>
</dbReference>
<dbReference type="CDD" id="cd00118">
    <property type="entry name" value="LysM"/>
    <property type="match status" value="3"/>
</dbReference>
<name>A0A0J8GGL4_9LIST</name>
<reference evidence="7 8" key="1">
    <citation type="journal article" date="2015" name="Genome Biol. Evol.">
        <title>Comparative Genomics of Listeria Sensu Lato: Genus-Wide Differences in Evolutionary Dynamics and the Progressive Gain of Complex, Potentially Pathogenicity-Related Traits through Lateral Gene Transfer.</title>
        <authorList>
            <person name="Chiara M."/>
            <person name="Caruso M."/>
            <person name="D'Erchia A.M."/>
            <person name="Manzari C."/>
            <person name="Fraccalvieri R."/>
            <person name="Goffredo E."/>
            <person name="Latorre L."/>
            <person name="Miccolupo A."/>
            <person name="Padalino I."/>
            <person name="Santagada G."/>
            <person name="Chiocco D."/>
            <person name="Pesole G."/>
            <person name="Horner D.S."/>
            <person name="Parisi A."/>
        </authorList>
    </citation>
    <scope>NUCLEOTIDE SEQUENCE [LARGE SCALE GENOMIC DNA]</scope>
    <source>
        <strain evidence="7 8">1991</strain>
    </source>
</reference>
<dbReference type="InterPro" id="IPR018392">
    <property type="entry name" value="LysM"/>
</dbReference>
<feature type="domain" description="LysM" evidence="6">
    <location>
        <begin position="276"/>
        <end position="319"/>
    </location>
</feature>
<dbReference type="PATRIC" id="fig|1430899.3.peg.1089"/>
<sequence length="442" mass="47438">MGITRKERILAAKKNGQLNKKKSTLQTGAKVASFTAIASTAIVPAFSAVVSADEIANNHQNEKTPAKTLENQHATSGGKETVAAKPQVSYSSGATFSSFQKTTMTNNSSVQNFINQISLSATKIASENDLYGSVMIAQAILESASGTSILGSSPNHNLFGIKGTYNGQAVLKETLEDDGNGNYSPIKAYFRKYPSYHESLQDYARVIRNGPTWNPLYYSGAWKSNSSSYLNATQALTGTYATDTSYSVKLNNLIKTYNLTQYDTPSNGSGSAMSNSYHTVAKGDTLWNIATRHGLSVTNLKSLNNLKTDTIHIGQKLVIKKTPNGSNSSNIGGSNSTSASTYKVASGDTLWKIAKAHKTTVSNLKSWNKLSSNTIHIGQKLIVSKSSSTSSNTSTSTATHTVKKGDTLWSIASKNKVSLPQLKSLNKLTNNTIYVGQKLKLK</sequence>
<proteinExistence type="predicted"/>
<gene>
    <name evidence="7" type="ORF">X560_1055</name>
</gene>
<dbReference type="OrthoDB" id="977752at2"/>
<accession>A0A0J8GGL4</accession>
<comment type="caution">
    <text evidence="7">The sequence shown here is derived from an EMBL/GenBank/DDBJ whole genome shotgun (WGS) entry which is preliminary data.</text>
</comment>
<dbReference type="Gene3D" id="3.10.350.10">
    <property type="entry name" value="LysM domain"/>
    <property type="match status" value="3"/>
</dbReference>
<keyword evidence="3" id="KW-0378">Hydrolase</keyword>
<feature type="domain" description="LysM" evidence="6">
    <location>
        <begin position="340"/>
        <end position="383"/>
    </location>
</feature>
<keyword evidence="8" id="KW-1185">Reference proteome</keyword>
<evidence type="ECO:0000256" key="3">
    <source>
        <dbReference type="ARBA" id="ARBA00022801"/>
    </source>
</evidence>
<keyword evidence="1" id="KW-0929">Antimicrobial</keyword>
<dbReference type="Pfam" id="PF01476">
    <property type="entry name" value="LysM"/>
    <property type="match status" value="3"/>
</dbReference>
<dbReference type="GO" id="GO:0031640">
    <property type="term" value="P:killing of cells of another organism"/>
    <property type="evidence" value="ECO:0007669"/>
    <property type="project" value="UniProtKB-KW"/>
</dbReference>
<dbReference type="EMBL" id="AZHO01000011">
    <property type="protein sequence ID" value="KMT60129.1"/>
    <property type="molecule type" value="Genomic_DNA"/>
</dbReference>
<dbReference type="RefSeq" id="WP_059139989.1">
    <property type="nucleotide sequence ID" value="NZ_KQ130613.1"/>
</dbReference>
<dbReference type="PROSITE" id="PS51782">
    <property type="entry name" value="LYSM"/>
    <property type="match status" value="3"/>
</dbReference>
<dbReference type="GO" id="GO:0004040">
    <property type="term" value="F:amidase activity"/>
    <property type="evidence" value="ECO:0007669"/>
    <property type="project" value="InterPro"/>
</dbReference>
<protein>
    <recommendedName>
        <fullName evidence="4">Peptidoglycan hydrolase</fullName>
    </recommendedName>
</protein>
<dbReference type="SUPFAM" id="SSF54106">
    <property type="entry name" value="LysM domain"/>
    <property type="match status" value="3"/>
</dbReference>
<dbReference type="InterPro" id="IPR002901">
    <property type="entry name" value="MGlyc_endo_b_GlcNAc-like_dom"/>
</dbReference>
<feature type="domain" description="LysM" evidence="6">
    <location>
        <begin position="398"/>
        <end position="441"/>
    </location>
</feature>
<dbReference type="PANTHER" id="PTHR33308">
    <property type="entry name" value="PEPTIDOGLYCAN HYDROLASE FLGJ"/>
    <property type="match status" value="1"/>
</dbReference>
<dbReference type="Proteomes" id="UP000052258">
    <property type="component" value="Unassembled WGS sequence"/>
</dbReference>
<dbReference type="GO" id="GO:0042742">
    <property type="term" value="P:defense response to bacterium"/>
    <property type="evidence" value="ECO:0007669"/>
    <property type="project" value="UniProtKB-KW"/>
</dbReference>
<evidence type="ECO:0000256" key="4">
    <source>
        <dbReference type="ARBA" id="ARBA00032108"/>
    </source>
</evidence>
<dbReference type="InterPro" id="IPR051056">
    <property type="entry name" value="Glycosyl_Hydrolase_73"/>
</dbReference>